<dbReference type="InterPro" id="IPR037120">
    <property type="entry name" value="Haem_peroxidase_sf_animal"/>
</dbReference>
<dbReference type="GO" id="GO:0022412">
    <property type="term" value="P:cellular process involved in reproduction in multicellular organism"/>
    <property type="evidence" value="ECO:0007669"/>
    <property type="project" value="UniProtKB-ARBA"/>
</dbReference>
<accession>T1I9M8</accession>
<dbReference type="PANTHER" id="PTHR11475">
    <property type="entry name" value="OXIDASE/PEROXIDASE"/>
    <property type="match status" value="1"/>
</dbReference>
<keyword evidence="5" id="KW-0732">Signal</keyword>
<dbReference type="VEuPathDB" id="VectorBase:RPRC012999"/>
<dbReference type="Pfam" id="PF03098">
    <property type="entry name" value="An_peroxidase"/>
    <property type="match status" value="1"/>
</dbReference>
<keyword evidence="2" id="KW-0964">Secreted</keyword>
<evidence type="ECO:0000256" key="1">
    <source>
        <dbReference type="ARBA" id="ARBA00004613"/>
    </source>
</evidence>
<dbReference type="EMBL" id="ACPB03016962">
    <property type="status" value="NOT_ANNOTATED_CDS"/>
    <property type="molecule type" value="Genomic_DNA"/>
</dbReference>
<dbReference type="HOGENOM" id="CLU_006087_5_2_1"/>
<evidence type="ECO:0000256" key="2">
    <source>
        <dbReference type="ARBA" id="ARBA00022525"/>
    </source>
</evidence>
<keyword evidence="3" id="KW-0560">Oxidoreductase</keyword>
<dbReference type="AlphaFoldDB" id="T1I9M8"/>
<dbReference type="PROSITE" id="PS50292">
    <property type="entry name" value="PEROXIDASE_3"/>
    <property type="match status" value="1"/>
</dbReference>
<evidence type="ECO:0000313" key="7">
    <source>
        <dbReference type="EnsemblMetazoa" id="RPRC012999-PA"/>
    </source>
</evidence>
<keyword evidence="8" id="KW-1185">Reference proteome</keyword>
<comment type="subcellular location">
    <subcellularLocation>
        <location evidence="1">Secreted</location>
    </subcellularLocation>
</comment>
<dbReference type="GO" id="GO:0006979">
    <property type="term" value="P:response to oxidative stress"/>
    <property type="evidence" value="ECO:0007669"/>
    <property type="project" value="InterPro"/>
</dbReference>
<keyword evidence="3" id="KW-0575">Peroxidase</keyword>
<dbReference type="InParanoid" id="T1I9M8"/>
<dbReference type="STRING" id="13249.T1I9M8"/>
<reference evidence="7" key="1">
    <citation type="submission" date="2015-05" db="UniProtKB">
        <authorList>
            <consortium name="EnsemblMetazoa"/>
        </authorList>
    </citation>
    <scope>IDENTIFICATION</scope>
</reference>
<keyword evidence="4" id="KW-0479">Metal-binding</keyword>
<dbReference type="InterPro" id="IPR019791">
    <property type="entry name" value="Haem_peroxidase_animal"/>
</dbReference>
<dbReference type="GO" id="GO:0005576">
    <property type="term" value="C:extracellular region"/>
    <property type="evidence" value="ECO:0007669"/>
    <property type="project" value="UniProtKB-SubCell"/>
</dbReference>
<keyword evidence="6" id="KW-0408">Iron</keyword>
<dbReference type="PANTHER" id="PTHR11475:SF141">
    <property type="entry name" value="CARDINAL"/>
    <property type="match status" value="1"/>
</dbReference>
<proteinExistence type="predicted"/>
<dbReference type="GO" id="GO:0004601">
    <property type="term" value="F:peroxidase activity"/>
    <property type="evidence" value="ECO:0007669"/>
    <property type="project" value="UniProtKB-KW"/>
</dbReference>
<evidence type="ECO:0000256" key="5">
    <source>
        <dbReference type="ARBA" id="ARBA00022729"/>
    </source>
</evidence>
<name>T1I9M8_RHOPR</name>
<dbReference type="Proteomes" id="UP000015103">
    <property type="component" value="Unassembled WGS sequence"/>
</dbReference>
<evidence type="ECO:0000256" key="6">
    <source>
        <dbReference type="ARBA" id="ARBA00023004"/>
    </source>
</evidence>
<dbReference type="OMA" id="WARHHNY"/>
<keyword evidence="4" id="KW-0349">Heme</keyword>
<dbReference type="EnsemblMetazoa" id="RPRC012999-RA">
    <property type="protein sequence ID" value="RPRC012999-PA"/>
    <property type="gene ID" value="RPRC012999"/>
</dbReference>
<protein>
    <submittedName>
        <fullName evidence="7">Uncharacterized protein</fullName>
    </submittedName>
</protein>
<dbReference type="GO" id="GO:0020037">
    <property type="term" value="F:heme binding"/>
    <property type="evidence" value="ECO:0007669"/>
    <property type="project" value="InterPro"/>
</dbReference>
<evidence type="ECO:0000256" key="4">
    <source>
        <dbReference type="ARBA" id="ARBA00022617"/>
    </source>
</evidence>
<dbReference type="CDD" id="cd09823">
    <property type="entry name" value="peroxinectin_like"/>
    <property type="match status" value="1"/>
</dbReference>
<dbReference type="FunFam" id="1.10.640.10:FF:000003">
    <property type="entry name" value="chorion peroxidase"/>
    <property type="match status" value="1"/>
</dbReference>
<dbReference type="PRINTS" id="PR00457">
    <property type="entry name" value="ANPEROXIDASE"/>
</dbReference>
<dbReference type="InterPro" id="IPR010255">
    <property type="entry name" value="Haem_peroxidase_sf"/>
</dbReference>
<dbReference type="SUPFAM" id="SSF48113">
    <property type="entry name" value="Heme-dependent peroxidases"/>
    <property type="match status" value="1"/>
</dbReference>
<organism evidence="7 8">
    <name type="scientific">Rhodnius prolixus</name>
    <name type="common">Triatomid bug</name>
    <dbReference type="NCBI Taxonomy" id="13249"/>
    <lineage>
        <taxon>Eukaryota</taxon>
        <taxon>Metazoa</taxon>
        <taxon>Ecdysozoa</taxon>
        <taxon>Arthropoda</taxon>
        <taxon>Hexapoda</taxon>
        <taxon>Insecta</taxon>
        <taxon>Pterygota</taxon>
        <taxon>Neoptera</taxon>
        <taxon>Paraneoptera</taxon>
        <taxon>Hemiptera</taxon>
        <taxon>Heteroptera</taxon>
        <taxon>Panheteroptera</taxon>
        <taxon>Cimicomorpha</taxon>
        <taxon>Reduviidae</taxon>
        <taxon>Triatominae</taxon>
        <taxon>Rhodnius</taxon>
    </lineage>
</organism>
<evidence type="ECO:0000313" key="8">
    <source>
        <dbReference type="Proteomes" id="UP000015103"/>
    </source>
</evidence>
<dbReference type="eggNOG" id="KOG2408">
    <property type="taxonomic scope" value="Eukaryota"/>
</dbReference>
<dbReference type="FunCoup" id="T1I9M8">
    <property type="interactions" value="6"/>
</dbReference>
<sequence length="679" mass="77695">EELESALQWGTEQLQIKKKFDRTNPQVPIGSPMHKHQQATATDGSVLELAREGYIISKATQKLYSNHPELKTNRRIKIPHDTSWVNVKYCKHDPINVECDKRPYRSIDGSCNNLKHPQDWGTAMTPFRRMLEPQYCDGVSSPRCGINGSELPSVRLVSVKLHRPEYQNDPHFNIMFAVWGQFIDHDISATALSRGYNGEFISCCDLKPDKMHPECFPVIIPKEDLHNYSQNITCMDFVRSAAAPTCTFRPREQLNQVSSFLDGSAVYGNTEKLASSLRSYEGGRMKMYRTPDNRELLPFSTDPNNGCNRIEEIKRGRYCFLAGDARANENVHLTTIHLILARQHNFVADKLKKVNPHWNDNRLYEESRKIVSAQIQHITYNEFLEPLLGAHIMENYDLRSYSNGYFNNYNDTVDPTISNVFAGAAFRFAHTLLPGLIKSIGKLPGTVEYTELHSILFNPFSLYNSGNLDSVLEGAMQTNVEKSNRFFNKQYLIVINNIMKNADMSMQRQVVCRMNLVSLNIQRGRDHGLPGYLKWRKLCNLQGAASFEQLSGFIDQESISVLSKLYKNVEDIDIYSGALSEYPIKGGVLGPTATCIIADQFQRLKIGDRYWYENSRQPRPFSIDQLEEIRKTTLSKIICDNADNLTIVPQEVMKINSRKNKRINCNELSDINFSLWMDK</sequence>
<evidence type="ECO:0000256" key="3">
    <source>
        <dbReference type="ARBA" id="ARBA00022559"/>
    </source>
</evidence>
<dbReference type="Gene3D" id="1.10.640.10">
    <property type="entry name" value="Haem peroxidase domain superfamily, animal type"/>
    <property type="match status" value="1"/>
</dbReference>